<protein>
    <submittedName>
        <fullName evidence="2">Uncharacterized protein</fullName>
    </submittedName>
</protein>
<evidence type="ECO:0000256" key="1">
    <source>
        <dbReference type="SAM" id="Phobius"/>
    </source>
</evidence>
<keyword evidence="1" id="KW-0472">Membrane</keyword>
<evidence type="ECO:0000313" key="3">
    <source>
        <dbReference type="Proteomes" id="UP000593560"/>
    </source>
</evidence>
<keyword evidence="3" id="KW-1185">Reference proteome</keyword>
<keyword evidence="1" id="KW-1133">Transmembrane helix</keyword>
<dbReference type="OrthoDB" id="1421598at2759"/>
<dbReference type="Proteomes" id="UP000593560">
    <property type="component" value="Unassembled WGS sequence"/>
</dbReference>
<evidence type="ECO:0000313" key="2">
    <source>
        <dbReference type="EMBL" id="MBA0817403.1"/>
    </source>
</evidence>
<organism evidence="2 3">
    <name type="scientific">Gossypium harknessii</name>
    <dbReference type="NCBI Taxonomy" id="34285"/>
    <lineage>
        <taxon>Eukaryota</taxon>
        <taxon>Viridiplantae</taxon>
        <taxon>Streptophyta</taxon>
        <taxon>Embryophyta</taxon>
        <taxon>Tracheophyta</taxon>
        <taxon>Spermatophyta</taxon>
        <taxon>Magnoliopsida</taxon>
        <taxon>eudicotyledons</taxon>
        <taxon>Gunneridae</taxon>
        <taxon>Pentapetalae</taxon>
        <taxon>rosids</taxon>
        <taxon>malvids</taxon>
        <taxon>Malvales</taxon>
        <taxon>Malvaceae</taxon>
        <taxon>Malvoideae</taxon>
        <taxon>Gossypium</taxon>
    </lineage>
</organism>
<dbReference type="AlphaFoldDB" id="A0A7J9I6E6"/>
<feature type="transmembrane region" description="Helical" evidence="1">
    <location>
        <begin position="68"/>
        <end position="87"/>
    </location>
</feature>
<dbReference type="EMBL" id="JABFAD010001118">
    <property type="protein sequence ID" value="MBA0817403.1"/>
    <property type="molecule type" value="Genomic_DNA"/>
</dbReference>
<accession>A0A7J9I6E6</accession>
<name>A0A7J9I6E6_9ROSI</name>
<sequence length="95" mass="10809">AEDRILECYICNLPAPPSPLVELYLREASFLHVALVGMRCKLNPIFVNTLVERKRPEMHTFHLSTRRVYYHFGGHTVIVGVIGGWVGSHWVHAAN</sequence>
<comment type="caution">
    <text evidence="2">The sequence shown here is derived from an EMBL/GenBank/DDBJ whole genome shotgun (WGS) entry which is preliminary data.</text>
</comment>
<proteinExistence type="predicted"/>
<gene>
    <name evidence="2" type="ORF">Gohar_021452</name>
</gene>
<feature type="non-terminal residue" evidence="2">
    <location>
        <position position="1"/>
    </location>
</feature>
<keyword evidence="1" id="KW-0812">Transmembrane</keyword>
<reference evidence="2 3" key="1">
    <citation type="journal article" date="2019" name="Genome Biol. Evol.">
        <title>Insights into the evolution of the New World diploid cottons (Gossypium, subgenus Houzingenia) based on genome sequencing.</title>
        <authorList>
            <person name="Grover C.E."/>
            <person name="Arick M.A. 2nd"/>
            <person name="Thrash A."/>
            <person name="Conover J.L."/>
            <person name="Sanders W.S."/>
            <person name="Peterson D.G."/>
            <person name="Frelichowski J.E."/>
            <person name="Scheffler J.A."/>
            <person name="Scheffler B.E."/>
            <person name="Wendel J.F."/>
        </authorList>
    </citation>
    <scope>NUCLEOTIDE SEQUENCE [LARGE SCALE GENOMIC DNA]</scope>
    <source>
        <strain evidence="2">0</strain>
        <tissue evidence="2">Leaf</tissue>
    </source>
</reference>